<organism evidence="4 5">
    <name type="scientific">Candidatus Promineifilum breve</name>
    <dbReference type="NCBI Taxonomy" id="1806508"/>
    <lineage>
        <taxon>Bacteria</taxon>
        <taxon>Bacillati</taxon>
        <taxon>Chloroflexota</taxon>
        <taxon>Ardenticatenia</taxon>
        <taxon>Candidatus Promineifilales</taxon>
        <taxon>Candidatus Promineifilaceae</taxon>
        <taxon>Candidatus Promineifilum</taxon>
    </lineage>
</organism>
<keyword evidence="1" id="KW-0732">Signal</keyword>
<gene>
    <name evidence="4" type="ORF">CFX0092_A1513</name>
</gene>
<evidence type="ECO:0000313" key="4">
    <source>
        <dbReference type="EMBL" id="CUS03391.2"/>
    </source>
</evidence>
<dbReference type="AlphaFoldDB" id="A0A160T0E8"/>
<accession>A0A160T0E8</accession>
<sequence>MKYLRILLFTLTVLMALSATLLSSSAQAITQVDPAGLIPPPTDPEMLDPDKPPLLGGAPYPFPIIIDEGAAPVSPEAPAAPAITVWYGNTQNFGQWGTPQEWINILGNVTGATTLSYTLNNGPEQTLSIGPDGKRLQNAGDFNIELAYTELNDGANTVLIKAGDGATQATQVVTVNYDAGNEWPLPYSTNWTSQPNIQAWAQVVDGQWAVSGGTLNTVTPGYDRLVTFGSMNWTDYEVEVPVTIHSLSPSSQGSGVGMIVRWLGHYSTGDGQPVDGWRRLGALAWARWTSSGNAAFEIRGNGGQDIIEPDDDIVFELGVPYMFKLSVQASTFSGNAATYRFKYWPAGETEPAAWNISATGNPGEPASGSVVLVAHHANVSWGNATVRPIGNTTYSINVQPPANGSITVTPDKETYTYGETVTIRAQGLNGYNLAGWTGSFSGVNNPIVFDITKDITVGATFAAGPPPKLNLSVNGQGEVSAAPQKNNYLNGELVTLTPEPALGFIFAGWSGDLSGADNPAVIVMSSTKNITANFISANADSPISDDFNACALDTGLWTFVNPVGDGTYSVNGTQLLLNVPANVSHNIWTEGNRSVRVMQPTQNVDFEIVTKFESFVTQRYQMQGILVEQDSQNFLRFEVHNDGAGVKLYAARFLGGSPRAVIADVSLAGTPAYLRVTRVGTLWSFSYSNDGETWVAGGSFTFSMTVTKSGVFGANHGTPPLRPAPAHTAIVDYFFNSAAPIVPEDGNTLEGFSLTVNKVGQGTVTISPDKPTYTCGEMVTLTAVPAEGWSFLGWTGDIGGANLTQQLTVSGNHNITATFTPGDAQYRISLPLVIYIK</sequence>
<dbReference type="Gene3D" id="2.60.120.200">
    <property type="match status" value="1"/>
</dbReference>
<dbReference type="Pfam" id="PF18998">
    <property type="entry name" value="Flg_new_2"/>
    <property type="match status" value="3"/>
</dbReference>
<dbReference type="Proteomes" id="UP000215027">
    <property type="component" value="Chromosome I"/>
</dbReference>
<dbReference type="Pfam" id="PF17851">
    <property type="entry name" value="GH43_C2"/>
    <property type="match status" value="1"/>
</dbReference>
<evidence type="ECO:0000256" key="1">
    <source>
        <dbReference type="SAM" id="SignalP"/>
    </source>
</evidence>
<dbReference type="InterPro" id="IPR041542">
    <property type="entry name" value="GH43_C2"/>
</dbReference>
<dbReference type="InterPro" id="IPR013320">
    <property type="entry name" value="ConA-like_dom_sf"/>
</dbReference>
<feature type="signal peptide" evidence="1">
    <location>
        <begin position="1"/>
        <end position="28"/>
    </location>
</feature>
<evidence type="ECO:0000259" key="3">
    <source>
        <dbReference type="Pfam" id="PF18998"/>
    </source>
</evidence>
<evidence type="ECO:0000313" key="5">
    <source>
        <dbReference type="Proteomes" id="UP000215027"/>
    </source>
</evidence>
<feature type="domain" description="Bacterial repeat" evidence="3">
    <location>
        <begin position="753"/>
        <end position="821"/>
    </location>
</feature>
<dbReference type="KEGG" id="pbf:CFX0092_A1513"/>
<feature type="domain" description="Bacterial repeat" evidence="3">
    <location>
        <begin position="472"/>
        <end position="534"/>
    </location>
</feature>
<dbReference type="SUPFAM" id="SSF49899">
    <property type="entry name" value="Concanavalin A-like lectins/glucanases"/>
    <property type="match status" value="1"/>
</dbReference>
<feature type="domain" description="Bacterial repeat" evidence="3">
    <location>
        <begin position="394"/>
        <end position="463"/>
    </location>
</feature>
<dbReference type="RefSeq" id="WP_095042890.1">
    <property type="nucleotide sequence ID" value="NZ_LN890655.1"/>
</dbReference>
<feature type="chain" id="PRO_5008240509" evidence="1">
    <location>
        <begin position="29"/>
        <end position="837"/>
    </location>
</feature>
<evidence type="ECO:0000259" key="2">
    <source>
        <dbReference type="Pfam" id="PF17851"/>
    </source>
</evidence>
<proteinExistence type="predicted"/>
<name>A0A160T0E8_9CHLR</name>
<dbReference type="OrthoDB" id="166562at2"/>
<keyword evidence="5" id="KW-1185">Reference proteome</keyword>
<dbReference type="InterPro" id="IPR044060">
    <property type="entry name" value="Bacterial_rp_domain"/>
</dbReference>
<reference evidence="4" key="1">
    <citation type="submission" date="2016-01" db="EMBL/GenBank/DDBJ databases">
        <authorList>
            <person name="Mcilroy J.S."/>
            <person name="Karst M S."/>
            <person name="Albertsen M."/>
        </authorList>
    </citation>
    <scope>NUCLEOTIDE SEQUENCE</scope>
    <source>
        <strain evidence="4">Cfx-K</strain>
    </source>
</reference>
<protein>
    <submittedName>
        <fullName evidence="4">Fibronectin type III domain-containing protein</fullName>
    </submittedName>
</protein>
<dbReference type="EMBL" id="LN890655">
    <property type="protein sequence ID" value="CUS03391.2"/>
    <property type="molecule type" value="Genomic_DNA"/>
</dbReference>
<feature type="domain" description="Beta-xylosidase C-terminal Concanavalin A-like" evidence="2">
    <location>
        <begin position="544"/>
        <end position="699"/>
    </location>
</feature>